<accession>A0A0A3I1G6</accession>
<dbReference type="eggNOG" id="ENOG5030EK2">
    <property type="taxonomic scope" value="Bacteria"/>
</dbReference>
<dbReference type="AlphaFoldDB" id="A0A0A3I1G6"/>
<evidence type="ECO:0000313" key="2">
    <source>
        <dbReference type="Proteomes" id="UP000030408"/>
    </source>
</evidence>
<organism evidence="1 2">
    <name type="scientific">Ureibacillus sinduriensis BLB-1 = JCM 15800</name>
    <dbReference type="NCBI Taxonomy" id="1384057"/>
    <lineage>
        <taxon>Bacteria</taxon>
        <taxon>Bacillati</taxon>
        <taxon>Bacillota</taxon>
        <taxon>Bacilli</taxon>
        <taxon>Bacillales</taxon>
        <taxon>Caryophanaceae</taxon>
        <taxon>Ureibacillus</taxon>
    </lineage>
</organism>
<keyword evidence="2" id="KW-1185">Reference proteome</keyword>
<dbReference type="RefSeq" id="WP_036198050.1">
    <property type="nucleotide sequence ID" value="NZ_JPVO01000039.1"/>
</dbReference>
<protein>
    <submittedName>
        <fullName evidence="1">Uncharacterized protein</fullName>
    </submittedName>
</protein>
<dbReference type="EMBL" id="JPVO01000039">
    <property type="protein sequence ID" value="KGR77305.1"/>
    <property type="molecule type" value="Genomic_DNA"/>
</dbReference>
<sequence length="206" mass="24308">MKYSGHAVEGSTYYEFEPVQMQTDVLYGESYAILEEDNTWAVDTTFHYEVLYVSDEGLILKKFYRKKLDNVQTLESHPLFQSAICVIEETASEYINEEDIIQIVTKDVYASKVPMNSSTYRYLMERSELFEQFFEDLYSEMDQYYNGVKQNAPEKWDFANFLQTSYGVQFEQSEGADIILSNCLGIMRKLNLTYEEMAEYFCKYIY</sequence>
<dbReference type="Proteomes" id="UP000030408">
    <property type="component" value="Unassembled WGS sequence"/>
</dbReference>
<evidence type="ECO:0000313" key="1">
    <source>
        <dbReference type="EMBL" id="KGR77305.1"/>
    </source>
</evidence>
<comment type="caution">
    <text evidence="1">The sequence shown here is derived from an EMBL/GenBank/DDBJ whole genome shotgun (WGS) entry which is preliminary data.</text>
</comment>
<gene>
    <name evidence="1" type="ORF">CD33_03110</name>
</gene>
<name>A0A0A3I1G6_9BACL</name>
<proteinExistence type="predicted"/>
<dbReference type="OrthoDB" id="2731866at2"/>
<reference evidence="1 2" key="1">
    <citation type="submission" date="2014-02" db="EMBL/GenBank/DDBJ databases">
        <title>Draft genome sequence of Lysinibacillus sinduriensis JCM 15800.</title>
        <authorList>
            <person name="Zhang F."/>
            <person name="Wang G."/>
            <person name="Zhang L."/>
        </authorList>
    </citation>
    <scope>NUCLEOTIDE SEQUENCE [LARGE SCALE GENOMIC DNA]</scope>
    <source>
        <strain evidence="1 2">JCM 15800</strain>
    </source>
</reference>